<keyword evidence="2" id="KW-1185">Reference proteome</keyword>
<evidence type="ECO:0000313" key="1">
    <source>
        <dbReference type="EMBL" id="KAA8541468.1"/>
    </source>
</evidence>
<gene>
    <name evidence="1" type="ORF">F0562_025431</name>
</gene>
<dbReference type="Proteomes" id="UP000325577">
    <property type="component" value="Linkage Group LG13"/>
</dbReference>
<accession>A0A5J5BFM3</accession>
<sequence>MEPKQLRAQKKRGRERFDTDGSRKVGFAVWPLIHANFAVHCSISNIANLSYSSSPPLSIRKSEHYQRIEGRSCQLKVNQQKGSKNEEAAIYTEIVRPNTISLLRK</sequence>
<organism evidence="1 2">
    <name type="scientific">Nyssa sinensis</name>
    <dbReference type="NCBI Taxonomy" id="561372"/>
    <lineage>
        <taxon>Eukaryota</taxon>
        <taxon>Viridiplantae</taxon>
        <taxon>Streptophyta</taxon>
        <taxon>Embryophyta</taxon>
        <taxon>Tracheophyta</taxon>
        <taxon>Spermatophyta</taxon>
        <taxon>Magnoliopsida</taxon>
        <taxon>eudicotyledons</taxon>
        <taxon>Gunneridae</taxon>
        <taxon>Pentapetalae</taxon>
        <taxon>asterids</taxon>
        <taxon>Cornales</taxon>
        <taxon>Nyssaceae</taxon>
        <taxon>Nyssa</taxon>
    </lineage>
</organism>
<evidence type="ECO:0000313" key="2">
    <source>
        <dbReference type="Proteomes" id="UP000325577"/>
    </source>
</evidence>
<dbReference type="AlphaFoldDB" id="A0A5J5BFM3"/>
<reference evidence="1 2" key="1">
    <citation type="submission" date="2019-09" db="EMBL/GenBank/DDBJ databases">
        <title>A chromosome-level genome assembly of the Chinese tupelo Nyssa sinensis.</title>
        <authorList>
            <person name="Yang X."/>
            <person name="Kang M."/>
            <person name="Yang Y."/>
            <person name="Xiong H."/>
            <person name="Wang M."/>
            <person name="Zhang Z."/>
            <person name="Wang Z."/>
            <person name="Wu H."/>
            <person name="Ma T."/>
            <person name="Liu J."/>
            <person name="Xi Z."/>
        </authorList>
    </citation>
    <scope>NUCLEOTIDE SEQUENCE [LARGE SCALE GENOMIC DNA]</scope>
    <source>
        <strain evidence="1">J267</strain>
        <tissue evidence="1">Leaf</tissue>
    </source>
</reference>
<proteinExistence type="predicted"/>
<name>A0A5J5BFM3_9ASTE</name>
<dbReference type="EMBL" id="CM018036">
    <property type="protein sequence ID" value="KAA8541468.1"/>
    <property type="molecule type" value="Genomic_DNA"/>
</dbReference>
<protein>
    <submittedName>
        <fullName evidence="1">Uncharacterized protein</fullName>
    </submittedName>
</protein>